<dbReference type="RefSeq" id="XP_024691161.1">
    <property type="nucleotide sequence ID" value="XM_024832983.1"/>
</dbReference>
<protein>
    <submittedName>
        <fullName evidence="1">Uncharacterized protein</fullName>
    </submittedName>
</protein>
<dbReference type="VEuPathDB" id="FungiDB:P168DRAFT_186497"/>
<dbReference type="Proteomes" id="UP000234254">
    <property type="component" value="Unassembled WGS sequence"/>
</dbReference>
<organism evidence="1 2">
    <name type="scientific">Aspergillus campestris (strain IBT 28561)</name>
    <dbReference type="NCBI Taxonomy" id="1392248"/>
    <lineage>
        <taxon>Eukaryota</taxon>
        <taxon>Fungi</taxon>
        <taxon>Dikarya</taxon>
        <taxon>Ascomycota</taxon>
        <taxon>Pezizomycotina</taxon>
        <taxon>Eurotiomycetes</taxon>
        <taxon>Eurotiomycetidae</taxon>
        <taxon>Eurotiales</taxon>
        <taxon>Aspergillaceae</taxon>
        <taxon>Aspergillus</taxon>
        <taxon>Aspergillus subgen. Circumdati</taxon>
    </lineage>
</organism>
<sequence length="125" mass="13711">MVGARVDLTVEIGWIYRSSLSMPHVAASCFIMIPTPRREELKEETAFPVRMGYVCISPGQASGNLTECIDPRPGVFLFLFNPSTDPSTSTCYVNYSASSSLEPPKTLLSFPFLSLLKPSLCILDS</sequence>
<dbReference type="EMBL" id="MSFM01000009">
    <property type="protein sequence ID" value="PKY02567.1"/>
    <property type="molecule type" value="Genomic_DNA"/>
</dbReference>
<evidence type="ECO:0000313" key="1">
    <source>
        <dbReference type="EMBL" id="PKY02567.1"/>
    </source>
</evidence>
<proteinExistence type="predicted"/>
<dbReference type="PROSITE" id="PS51257">
    <property type="entry name" value="PROKAR_LIPOPROTEIN"/>
    <property type="match status" value="1"/>
</dbReference>
<keyword evidence="2" id="KW-1185">Reference proteome</keyword>
<name>A0A2I1CY67_ASPC2</name>
<reference evidence="1" key="1">
    <citation type="submission" date="2016-12" db="EMBL/GenBank/DDBJ databases">
        <title>The genomes of Aspergillus section Nigri reveals drivers in fungal speciation.</title>
        <authorList>
            <consortium name="DOE Joint Genome Institute"/>
            <person name="Vesth T.C."/>
            <person name="Nybo J."/>
            <person name="Theobald S."/>
            <person name="Brandl J."/>
            <person name="Frisvad J.C."/>
            <person name="Nielsen K.F."/>
            <person name="Lyhne E.K."/>
            <person name="Kogle M.E."/>
            <person name="Kuo A."/>
            <person name="Riley R."/>
            <person name="Clum A."/>
            <person name="Nolan M."/>
            <person name="Lipzen A."/>
            <person name="Salamov A."/>
            <person name="Henrissat B."/>
            <person name="Wiebenga A."/>
            <person name="De vries R.P."/>
            <person name="Grigoriev I.V."/>
            <person name="Mortensen U.H."/>
            <person name="Andersen M.R."/>
            <person name="Baker S.E."/>
        </authorList>
    </citation>
    <scope>NUCLEOTIDE SEQUENCE</scope>
    <source>
        <strain evidence="1">IBT 28561</strain>
    </source>
</reference>
<evidence type="ECO:0000313" key="2">
    <source>
        <dbReference type="Proteomes" id="UP000234254"/>
    </source>
</evidence>
<accession>A0A2I1CY67</accession>
<dbReference type="OrthoDB" id="10497965at2759"/>
<comment type="caution">
    <text evidence="1">The sequence shown here is derived from an EMBL/GenBank/DDBJ whole genome shotgun (WGS) entry which is preliminary data.</text>
</comment>
<dbReference type="AlphaFoldDB" id="A0A2I1CY67"/>
<gene>
    <name evidence="1" type="ORF">P168DRAFT_186497</name>
</gene>
<dbReference type="GeneID" id="36540507"/>